<organism evidence="1 2">
    <name type="scientific">Suillus fuscotomentosus</name>
    <dbReference type="NCBI Taxonomy" id="1912939"/>
    <lineage>
        <taxon>Eukaryota</taxon>
        <taxon>Fungi</taxon>
        <taxon>Dikarya</taxon>
        <taxon>Basidiomycota</taxon>
        <taxon>Agaricomycotina</taxon>
        <taxon>Agaricomycetes</taxon>
        <taxon>Agaricomycetidae</taxon>
        <taxon>Boletales</taxon>
        <taxon>Suillineae</taxon>
        <taxon>Suillaceae</taxon>
        <taxon>Suillus</taxon>
    </lineage>
</organism>
<dbReference type="RefSeq" id="XP_041233134.1">
    <property type="nucleotide sequence ID" value="XM_041373658.1"/>
</dbReference>
<keyword evidence="2" id="KW-1185">Reference proteome</keyword>
<sequence>EQEKRLSDTFEKWSTEGTVWSAGTCKVHKEQLKHVRKGYCKCLYQDIHTDGSYIEGSHKGWNS</sequence>
<feature type="non-terminal residue" evidence="1">
    <location>
        <position position="1"/>
    </location>
</feature>
<protein>
    <submittedName>
        <fullName evidence="1">Uncharacterized protein</fullName>
    </submittedName>
</protein>
<gene>
    <name evidence="1" type="ORF">F5891DRAFT_913220</name>
</gene>
<name>A0AAD4HUE8_9AGAM</name>
<evidence type="ECO:0000313" key="2">
    <source>
        <dbReference type="Proteomes" id="UP001195769"/>
    </source>
</evidence>
<dbReference type="GeneID" id="64667956"/>
<dbReference type="AlphaFoldDB" id="A0AAD4HUE8"/>
<comment type="caution">
    <text evidence="1">The sequence shown here is derived from an EMBL/GenBank/DDBJ whole genome shotgun (WGS) entry which is preliminary data.</text>
</comment>
<evidence type="ECO:0000313" key="1">
    <source>
        <dbReference type="EMBL" id="KAG1907559.1"/>
    </source>
</evidence>
<accession>A0AAD4HUE8</accession>
<proteinExistence type="predicted"/>
<dbReference type="EMBL" id="JABBWK010000002">
    <property type="protein sequence ID" value="KAG1907559.1"/>
    <property type="molecule type" value="Genomic_DNA"/>
</dbReference>
<feature type="non-terminal residue" evidence="1">
    <location>
        <position position="63"/>
    </location>
</feature>
<reference evidence="1" key="1">
    <citation type="journal article" date="2020" name="New Phytol.">
        <title>Comparative genomics reveals dynamic genome evolution in host specialist ectomycorrhizal fungi.</title>
        <authorList>
            <person name="Lofgren L.A."/>
            <person name="Nguyen N.H."/>
            <person name="Vilgalys R."/>
            <person name="Ruytinx J."/>
            <person name="Liao H.L."/>
            <person name="Branco S."/>
            <person name="Kuo A."/>
            <person name="LaButti K."/>
            <person name="Lipzen A."/>
            <person name="Andreopoulos W."/>
            <person name="Pangilinan J."/>
            <person name="Riley R."/>
            <person name="Hundley H."/>
            <person name="Na H."/>
            <person name="Barry K."/>
            <person name="Grigoriev I.V."/>
            <person name="Stajich J.E."/>
            <person name="Kennedy P.G."/>
        </authorList>
    </citation>
    <scope>NUCLEOTIDE SEQUENCE</scope>
    <source>
        <strain evidence="1">FC203</strain>
    </source>
</reference>
<dbReference type="Proteomes" id="UP001195769">
    <property type="component" value="Unassembled WGS sequence"/>
</dbReference>